<accession>A0A9P0GC82</accession>
<protein>
    <submittedName>
        <fullName evidence="2">Uncharacterized protein</fullName>
    </submittedName>
</protein>
<evidence type="ECO:0000313" key="2">
    <source>
        <dbReference type="EMBL" id="CAH1107958.1"/>
    </source>
</evidence>
<dbReference type="AlphaFoldDB" id="A0A9P0GC82"/>
<gene>
    <name evidence="2" type="ORF">PSYICH_LOCUS8911</name>
</gene>
<organism evidence="2 3">
    <name type="scientific">Psylliodes chrysocephalus</name>
    <dbReference type="NCBI Taxonomy" id="3402493"/>
    <lineage>
        <taxon>Eukaryota</taxon>
        <taxon>Metazoa</taxon>
        <taxon>Ecdysozoa</taxon>
        <taxon>Arthropoda</taxon>
        <taxon>Hexapoda</taxon>
        <taxon>Insecta</taxon>
        <taxon>Pterygota</taxon>
        <taxon>Neoptera</taxon>
        <taxon>Endopterygota</taxon>
        <taxon>Coleoptera</taxon>
        <taxon>Polyphaga</taxon>
        <taxon>Cucujiformia</taxon>
        <taxon>Chrysomeloidea</taxon>
        <taxon>Chrysomelidae</taxon>
        <taxon>Galerucinae</taxon>
        <taxon>Alticini</taxon>
        <taxon>Psylliodes</taxon>
    </lineage>
</organism>
<dbReference type="EMBL" id="OV651815">
    <property type="protein sequence ID" value="CAH1107958.1"/>
    <property type="molecule type" value="Genomic_DNA"/>
</dbReference>
<reference evidence="2" key="1">
    <citation type="submission" date="2022-01" db="EMBL/GenBank/DDBJ databases">
        <authorList>
            <person name="King R."/>
        </authorList>
    </citation>
    <scope>NUCLEOTIDE SEQUENCE</scope>
</reference>
<feature type="compositionally biased region" description="Polar residues" evidence="1">
    <location>
        <begin position="269"/>
        <end position="284"/>
    </location>
</feature>
<evidence type="ECO:0000313" key="3">
    <source>
        <dbReference type="Proteomes" id="UP001153636"/>
    </source>
</evidence>
<sequence>MKKLITSKPVANRKCYPQRQIQCPKTLLTNNWLIRNDSSSIQAILHPDQQHKQCRKQIKNVLDDSVMKKEVAYKKQLKSSNTCYCKEKATQPTLFRRPNKCLSLEEFEQKLKNSDLLNGLLKARASLNCYCKGTQASAQHIDLSDIETLRKFQNEIDELNDILPITEQREDYEIYRDLEHEKYLKEIAEYEDQEENKYVYESEGEDDIRTIMGTVRSNPKGHSSRFIRDGLTGSDLEHFENTESYGDVDSAPDSRQLKYSKLRSKKTLDTSPNTRRTKTSTGASSGYGCGSIANGSMDFQKIRKFRDDNYFETHEIDECVGTDIPEHICVHQYRLDDRLLPQAVIMDRFGKSRCIICNKPIENTPWIEKSIFTDKITRGKLKKLSKCIELGLAPHDINIGTSEKIELKIKMDDFMRFGRFIGSYKRPCNINTFALRQQKMAYWRL</sequence>
<feature type="region of interest" description="Disordered" evidence="1">
    <location>
        <begin position="243"/>
        <end position="285"/>
    </location>
</feature>
<dbReference type="Proteomes" id="UP001153636">
    <property type="component" value="Chromosome 3"/>
</dbReference>
<evidence type="ECO:0000256" key="1">
    <source>
        <dbReference type="SAM" id="MobiDB-lite"/>
    </source>
</evidence>
<name>A0A9P0GC82_9CUCU</name>
<keyword evidence="3" id="KW-1185">Reference proteome</keyword>
<proteinExistence type="predicted"/>
<dbReference type="OrthoDB" id="10002384at2759"/>